<evidence type="ECO:0000313" key="6">
    <source>
        <dbReference type="EMBL" id="SDD76346.1"/>
    </source>
</evidence>
<sequence length="325" mass="34590">MPLPALLESRLRLPLVGSPMFIVSGPELVAAQCKAGIVGSFPSLNARPLSQLDEWLAQLSEDIAAAYAASTPEEPVAPFAVNLIVHASNNRLAEDLKLVEKYRVPVVITSLSPPSEVVAAVHSYGGVVFHDVISRRHAEKAAAQGVDGLIAVCAGAGGHAGPLSPFALVREIRQFYPGTILLSGAMASGADVLAAQAIGADLAYLGTRFIATPEARAVDDYKQMLVDCRAEDIVYSSLFTGVKGNYLKPSITRAGFDADNLPEADKSKMDFGSGGNTDAKAWKDIWGAGQGVGGIHAVQPVRELVLQMQAEYREAVERLERIRFR</sequence>
<dbReference type="InterPro" id="IPR013785">
    <property type="entry name" value="Aldolase_TIM"/>
</dbReference>
<dbReference type="Proteomes" id="UP000199603">
    <property type="component" value="Unassembled WGS sequence"/>
</dbReference>
<dbReference type="PANTHER" id="PTHR42747:SF4">
    <property type="entry name" value="BLR1330 PROTEIN"/>
    <property type="match status" value="1"/>
</dbReference>
<comment type="similarity">
    <text evidence="1">Belongs to the nitronate monooxygenase family. NMO class I subfamily.</text>
</comment>
<dbReference type="PANTHER" id="PTHR42747">
    <property type="entry name" value="NITRONATE MONOOXYGENASE-RELATED"/>
    <property type="match status" value="1"/>
</dbReference>
<keyword evidence="7" id="KW-1185">Reference proteome</keyword>
<keyword evidence="4" id="KW-0560">Oxidoreductase</keyword>
<dbReference type="SUPFAM" id="SSF51412">
    <property type="entry name" value="Inosine monophosphate dehydrogenase (IMPDH)"/>
    <property type="match status" value="1"/>
</dbReference>
<proteinExistence type="inferred from homology"/>
<dbReference type="Gene3D" id="3.20.20.70">
    <property type="entry name" value="Aldolase class I"/>
    <property type="match status" value="1"/>
</dbReference>
<reference evidence="6 7" key="1">
    <citation type="submission" date="2016-10" db="EMBL/GenBank/DDBJ databases">
        <authorList>
            <person name="de Groot N.N."/>
        </authorList>
    </citation>
    <scope>NUCLEOTIDE SEQUENCE [LARGE SCALE GENOMIC DNA]</scope>
    <source>
        <strain evidence="6 7">DSM 16957</strain>
    </source>
</reference>
<keyword evidence="5 6" id="KW-0503">Monooxygenase</keyword>
<protein>
    <submittedName>
        <fullName evidence="6">Nitronate monooxygenase</fullName>
    </submittedName>
</protein>
<evidence type="ECO:0000256" key="4">
    <source>
        <dbReference type="ARBA" id="ARBA00023002"/>
    </source>
</evidence>
<evidence type="ECO:0000256" key="1">
    <source>
        <dbReference type="ARBA" id="ARBA00009881"/>
    </source>
</evidence>
<keyword evidence="3" id="KW-0288">FMN</keyword>
<dbReference type="OrthoDB" id="9778912at2"/>
<evidence type="ECO:0000256" key="3">
    <source>
        <dbReference type="ARBA" id="ARBA00022643"/>
    </source>
</evidence>
<gene>
    <name evidence="6" type="ORF">SAMN04488509_106185</name>
</gene>
<evidence type="ECO:0000313" key="7">
    <source>
        <dbReference type="Proteomes" id="UP000199603"/>
    </source>
</evidence>
<name>A0A1G6XGL5_9GAMM</name>
<evidence type="ECO:0000256" key="5">
    <source>
        <dbReference type="ARBA" id="ARBA00023033"/>
    </source>
</evidence>
<dbReference type="AlphaFoldDB" id="A0A1G6XGL5"/>
<dbReference type="FunFam" id="3.20.20.70:FF:000210">
    <property type="entry name" value="2-nitropropane dioxygenase"/>
    <property type="match status" value="1"/>
</dbReference>
<organism evidence="6 7">
    <name type="scientific">Aquimonas voraii</name>
    <dbReference type="NCBI Taxonomy" id="265719"/>
    <lineage>
        <taxon>Bacteria</taxon>
        <taxon>Pseudomonadati</taxon>
        <taxon>Pseudomonadota</taxon>
        <taxon>Gammaproteobacteria</taxon>
        <taxon>Lysobacterales</taxon>
        <taxon>Lysobacteraceae</taxon>
        <taxon>Aquimonas</taxon>
    </lineage>
</organism>
<dbReference type="STRING" id="265719.SAMN04488509_106185"/>
<evidence type="ECO:0000256" key="2">
    <source>
        <dbReference type="ARBA" id="ARBA00022630"/>
    </source>
</evidence>
<dbReference type="Pfam" id="PF03060">
    <property type="entry name" value="NMO"/>
    <property type="match status" value="1"/>
</dbReference>
<dbReference type="InterPro" id="IPR004136">
    <property type="entry name" value="NMO"/>
</dbReference>
<keyword evidence="2" id="KW-0285">Flavoprotein</keyword>
<dbReference type="GO" id="GO:0018580">
    <property type="term" value="F:nitronate monooxygenase activity"/>
    <property type="evidence" value="ECO:0007669"/>
    <property type="project" value="InterPro"/>
</dbReference>
<dbReference type="EMBL" id="FNAG01000006">
    <property type="protein sequence ID" value="SDD76346.1"/>
    <property type="molecule type" value="Genomic_DNA"/>
</dbReference>
<dbReference type="RefSeq" id="WP_091242949.1">
    <property type="nucleotide sequence ID" value="NZ_FNAG01000006.1"/>
</dbReference>
<accession>A0A1G6XGL5</accession>
<dbReference type="CDD" id="cd04730">
    <property type="entry name" value="NPD_like"/>
    <property type="match status" value="1"/>
</dbReference>